<reference evidence="1" key="2">
    <citation type="journal article" date="2015" name="Fish Shellfish Immunol.">
        <title>Early steps in the European eel (Anguilla anguilla)-Vibrio vulnificus interaction in the gills: Role of the RtxA13 toxin.</title>
        <authorList>
            <person name="Callol A."/>
            <person name="Pajuelo D."/>
            <person name="Ebbesson L."/>
            <person name="Teles M."/>
            <person name="MacKenzie S."/>
            <person name="Amaro C."/>
        </authorList>
    </citation>
    <scope>NUCLEOTIDE SEQUENCE</scope>
</reference>
<organism evidence="1">
    <name type="scientific">Anguilla anguilla</name>
    <name type="common">European freshwater eel</name>
    <name type="synonym">Muraena anguilla</name>
    <dbReference type="NCBI Taxonomy" id="7936"/>
    <lineage>
        <taxon>Eukaryota</taxon>
        <taxon>Metazoa</taxon>
        <taxon>Chordata</taxon>
        <taxon>Craniata</taxon>
        <taxon>Vertebrata</taxon>
        <taxon>Euteleostomi</taxon>
        <taxon>Actinopterygii</taxon>
        <taxon>Neopterygii</taxon>
        <taxon>Teleostei</taxon>
        <taxon>Anguilliformes</taxon>
        <taxon>Anguillidae</taxon>
        <taxon>Anguilla</taxon>
    </lineage>
</organism>
<reference evidence="1" key="1">
    <citation type="submission" date="2014-11" db="EMBL/GenBank/DDBJ databases">
        <authorList>
            <person name="Amaro Gonzalez C."/>
        </authorList>
    </citation>
    <scope>NUCLEOTIDE SEQUENCE</scope>
</reference>
<dbReference type="AlphaFoldDB" id="A0A0E9P595"/>
<sequence length="19" mass="2010">MARLVTSVSASTCQILDKS</sequence>
<name>A0A0E9P595_ANGAN</name>
<dbReference type="EMBL" id="GBXM01108971">
    <property type="protein sequence ID" value="JAG99605.1"/>
    <property type="molecule type" value="Transcribed_RNA"/>
</dbReference>
<evidence type="ECO:0000313" key="1">
    <source>
        <dbReference type="EMBL" id="JAG99605.1"/>
    </source>
</evidence>
<proteinExistence type="predicted"/>
<accession>A0A0E9P595</accession>
<protein>
    <submittedName>
        <fullName evidence="1">Uncharacterized protein</fullName>
    </submittedName>
</protein>